<keyword evidence="6 8" id="KW-0472">Membrane</keyword>
<reference evidence="13 14" key="1">
    <citation type="submission" date="2017-08" db="EMBL/GenBank/DDBJ databases">
        <title>Lysobacter sylvestris genome.</title>
        <authorList>
            <person name="Zhang D.-C."/>
            <person name="Albuquerque L."/>
            <person name="Franca L."/>
            <person name="Froufe H.J.C."/>
            <person name="Barroso C."/>
            <person name="Egas C."/>
            <person name="Da Costa M."/>
            <person name="Margesin R."/>
        </authorList>
    </citation>
    <scope>NUCLEOTIDE SEQUENCE [LARGE SCALE GENOMIC DNA]</scope>
    <source>
        <strain evidence="13 14">AM20-91</strain>
    </source>
</reference>
<keyword evidence="4 8" id="KW-0812">Transmembrane</keyword>
<gene>
    <name evidence="13" type="ORF">Lysil_0445</name>
</gene>
<dbReference type="InterPro" id="IPR012910">
    <property type="entry name" value="Plug_dom"/>
</dbReference>
<keyword evidence="10" id="KW-0732">Signal</keyword>
<evidence type="ECO:0000259" key="12">
    <source>
        <dbReference type="Pfam" id="PF07715"/>
    </source>
</evidence>
<proteinExistence type="inferred from homology"/>
<dbReference type="PANTHER" id="PTHR40980">
    <property type="entry name" value="PLUG DOMAIN-CONTAINING PROTEIN"/>
    <property type="match status" value="1"/>
</dbReference>
<keyword evidence="3 8" id="KW-1134">Transmembrane beta strand</keyword>
<feature type="signal peptide" evidence="10">
    <location>
        <begin position="1"/>
        <end position="24"/>
    </location>
</feature>
<evidence type="ECO:0000256" key="3">
    <source>
        <dbReference type="ARBA" id="ARBA00022452"/>
    </source>
</evidence>
<dbReference type="Pfam" id="PF00593">
    <property type="entry name" value="TonB_dep_Rec_b-barrel"/>
    <property type="match status" value="1"/>
</dbReference>
<dbReference type="Gene3D" id="2.170.130.10">
    <property type="entry name" value="TonB-dependent receptor, plug domain"/>
    <property type="match status" value="1"/>
</dbReference>
<dbReference type="InterPro" id="IPR010104">
    <property type="entry name" value="TonB_rcpt_bac"/>
</dbReference>
<dbReference type="Proteomes" id="UP000236220">
    <property type="component" value="Unassembled WGS sequence"/>
</dbReference>
<evidence type="ECO:0000256" key="2">
    <source>
        <dbReference type="ARBA" id="ARBA00022448"/>
    </source>
</evidence>
<evidence type="ECO:0000256" key="5">
    <source>
        <dbReference type="ARBA" id="ARBA00023077"/>
    </source>
</evidence>
<keyword evidence="7 8" id="KW-0998">Cell outer membrane</keyword>
<accession>A0A2K1Q1A1</accession>
<evidence type="ECO:0000256" key="10">
    <source>
        <dbReference type="SAM" id="SignalP"/>
    </source>
</evidence>
<dbReference type="InterPro" id="IPR039426">
    <property type="entry name" value="TonB-dep_rcpt-like"/>
</dbReference>
<dbReference type="InterPro" id="IPR036942">
    <property type="entry name" value="Beta-barrel_TonB_sf"/>
</dbReference>
<evidence type="ECO:0000256" key="6">
    <source>
        <dbReference type="ARBA" id="ARBA00023136"/>
    </source>
</evidence>
<dbReference type="InterPro" id="IPR037066">
    <property type="entry name" value="Plug_dom_sf"/>
</dbReference>
<comment type="subcellular location">
    <subcellularLocation>
        <location evidence="1 8">Cell outer membrane</location>
        <topology evidence="1 8">Multi-pass membrane protein</topology>
    </subcellularLocation>
</comment>
<keyword evidence="13" id="KW-0675">Receptor</keyword>
<keyword evidence="2 8" id="KW-0813">Transport</keyword>
<evidence type="ECO:0000256" key="9">
    <source>
        <dbReference type="RuleBase" id="RU003357"/>
    </source>
</evidence>
<evidence type="ECO:0000256" key="7">
    <source>
        <dbReference type="ARBA" id="ARBA00023237"/>
    </source>
</evidence>
<evidence type="ECO:0000313" key="14">
    <source>
        <dbReference type="Proteomes" id="UP000236220"/>
    </source>
</evidence>
<dbReference type="SUPFAM" id="SSF56935">
    <property type="entry name" value="Porins"/>
    <property type="match status" value="1"/>
</dbReference>
<comment type="similarity">
    <text evidence="8 9">Belongs to the TonB-dependent receptor family.</text>
</comment>
<dbReference type="InterPro" id="IPR000531">
    <property type="entry name" value="Beta-barrel_TonB"/>
</dbReference>
<dbReference type="GO" id="GO:0009279">
    <property type="term" value="C:cell outer membrane"/>
    <property type="evidence" value="ECO:0007669"/>
    <property type="project" value="UniProtKB-SubCell"/>
</dbReference>
<evidence type="ECO:0000256" key="8">
    <source>
        <dbReference type="PROSITE-ProRule" id="PRU01360"/>
    </source>
</evidence>
<comment type="caution">
    <text evidence="13">The sequence shown here is derived from an EMBL/GenBank/DDBJ whole genome shotgun (WGS) entry which is preliminary data.</text>
</comment>
<feature type="chain" id="PRO_5014385848" evidence="10">
    <location>
        <begin position="25"/>
        <end position="925"/>
    </location>
</feature>
<sequence>MQLKKTLLTIGIVTALGAAGNAMAQDAQPAQAPATTKAEKSNELDKIVVTGIRGAQEKSLDVKRNANSHVEVVTAEDIGKMPDKNVADSLSHIPGVSVSSAGATEGGFDENDRVSMRGTNPSLTQTLFNGHNIASGDWFVLNQAGTVGRSVSYTLLPSELVNQVVVHKTSEASIVEGGVAGSVDIITRKPLEFSKPFTASASLGAVYSDLPNKTEPQVSGLISWKNKANNFGILVQAFSETRSLRRDGQEILGYEQIAPGSAVATSHPDLAGVWYPHLIGSALFEQRRKRTGGLIDVQFKPTTDLTLDLNAFSSDQKASNYNRNYMLWTTHIVNFGAGQAPDPGYVVRNGTLVNANFTGQPGTTYGVYDQISRPNARSKSNYVSLDAKWDVSQKLVFKGQAGTSKGSGQTPTQDVAEWNTGIGTGGGYQLNGVGAADWHLNESPSKQTTALGWIFGDQNVDVRDKEDWGQIDGQYFIDRGPLSSLQFGVRQARHGRSSFGVIGQGPGCIDSSGKVVPFDWSQANWCPVGTQSPNDPANIPLASGMYPGNYAAFGGNFPRNIWYLDAGQLRAYDRLTNRATDGSREDWPSEFALRERSTAAYAQLNFESGSWNANVGLRFVKTEENILNNVTADATTPGAVTASAFGPYLPVTVKHNYYNLLPSANFKYNINKDLVLRLAASRTMTRPDYSALSGAVNFGGAQNPGDVGQGSGPNPDLKPIQSTNFDAALEWYFAPRALLAGSVFYMDLKDYVDYGQVNRQYMTFNNVHPQGFLANYIITTPINANGKVKGFELTYEQPIGAYFGISANYTFADGKAANGHDLVGTSKNTYNLGGYFENEHFNARVTYLFRSSFYSGLDRQTAFYQDKTAVLNASLGYKLNANISFNLDGLNLNQPKLKYYALNRDQPRSIYMNGRQYYFNVRFSF</sequence>
<evidence type="ECO:0000256" key="1">
    <source>
        <dbReference type="ARBA" id="ARBA00004571"/>
    </source>
</evidence>
<dbReference type="Pfam" id="PF07715">
    <property type="entry name" value="Plug"/>
    <property type="match status" value="1"/>
</dbReference>
<protein>
    <submittedName>
        <fullName evidence="13">TonB-dependent receptor</fullName>
    </submittedName>
</protein>
<organism evidence="13 14">
    <name type="scientific">Solilutibacter silvestris</name>
    <dbReference type="NCBI Taxonomy" id="1645665"/>
    <lineage>
        <taxon>Bacteria</taxon>
        <taxon>Pseudomonadati</taxon>
        <taxon>Pseudomonadota</taxon>
        <taxon>Gammaproteobacteria</taxon>
        <taxon>Lysobacterales</taxon>
        <taxon>Lysobacteraceae</taxon>
        <taxon>Solilutibacter</taxon>
    </lineage>
</organism>
<dbReference type="EMBL" id="NPZB01000001">
    <property type="protein sequence ID" value="PNS08816.1"/>
    <property type="molecule type" value="Genomic_DNA"/>
</dbReference>
<dbReference type="NCBIfam" id="TIGR01782">
    <property type="entry name" value="TonB-Xanth-Caul"/>
    <property type="match status" value="1"/>
</dbReference>
<feature type="domain" description="TonB-dependent receptor-like beta-barrel" evidence="11">
    <location>
        <begin position="553"/>
        <end position="892"/>
    </location>
</feature>
<feature type="domain" description="TonB-dependent receptor plug" evidence="12">
    <location>
        <begin position="63"/>
        <end position="181"/>
    </location>
</feature>
<dbReference type="AlphaFoldDB" id="A0A2K1Q1A1"/>
<keyword evidence="14" id="KW-1185">Reference proteome</keyword>
<keyword evidence="5 9" id="KW-0798">TonB box</keyword>
<dbReference type="PROSITE" id="PS52016">
    <property type="entry name" value="TONB_DEPENDENT_REC_3"/>
    <property type="match status" value="1"/>
</dbReference>
<evidence type="ECO:0000259" key="11">
    <source>
        <dbReference type="Pfam" id="PF00593"/>
    </source>
</evidence>
<dbReference type="RefSeq" id="WP_103073948.1">
    <property type="nucleotide sequence ID" value="NZ_NPZB01000001.1"/>
</dbReference>
<evidence type="ECO:0000313" key="13">
    <source>
        <dbReference type="EMBL" id="PNS08816.1"/>
    </source>
</evidence>
<name>A0A2K1Q1A1_9GAMM</name>
<dbReference type="PANTHER" id="PTHR40980:SF3">
    <property type="entry name" value="TONB-DEPENDENT RECEPTOR-LIKE BETA-BARREL DOMAIN-CONTAINING PROTEIN"/>
    <property type="match status" value="1"/>
</dbReference>
<dbReference type="Gene3D" id="2.40.170.20">
    <property type="entry name" value="TonB-dependent receptor, beta-barrel domain"/>
    <property type="match status" value="1"/>
</dbReference>
<dbReference type="OrthoDB" id="8727862at2"/>
<evidence type="ECO:0000256" key="4">
    <source>
        <dbReference type="ARBA" id="ARBA00022692"/>
    </source>
</evidence>